<accession>A0AAN9QH87</accession>
<gene>
    <name evidence="2" type="ORF">VNO80_27062</name>
</gene>
<evidence type="ECO:0000313" key="3">
    <source>
        <dbReference type="Proteomes" id="UP001374584"/>
    </source>
</evidence>
<sequence>MLGMDLRGESTPQSAILILKEGCPVLAKTPRPGSAGKGVYSNPHQHRDVSQGLVEGTPSTATGYRSS</sequence>
<keyword evidence="3" id="KW-1185">Reference proteome</keyword>
<dbReference type="EMBL" id="JAYMYR010000010">
    <property type="protein sequence ID" value="KAK7335284.1"/>
    <property type="molecule type" value="Genomic_DNA"/>
</dbReference>
<reference evidence="2 3" key="1">
    <citation type="submission" date="2024-01" db="EMBL/GenBank/DDBJ databases">
        <title>The genomes of 5 underutilized Papilionoideae crops provide insights into root nodulation and disease resistanc.</title>
        <authorList>
            <person name="Jiang F."/>
        </authorList>
    </citation>
    <scope>NUCLEOTIDE SEQUENCE [LARGE SCALE GENOMIC DNA]</scope>
    <source>
        <strain evidence="2">JINMINGXINNONG_FW02</strain>
        <tissue evidence="2">Leaves</tissue>
    </source>
</reference>
<dbReference type="AlphaFoldDB" id="A0AAN9QH87"/>
<evidence type="ECO:0000313" key="2">
    <source>
        <dbReference type="EMBL" id="KAK7335284.1"/>
    </source>
</evidence>
<feature type="region of interest" description="Disordered" evidence="1">
    <location>
        <begin position="28"/>
        <end position="67"/>
    </location>
</feature>
<feature type="compositionally biased region" description="Polar residues" evidence="1">
    <location>
        <begin position="57"/>
        <end position="67"/>
    </location>
</feature>
<comment type="caution">
    <text evidence="2">The sequence shown here is derived from an EMBL/GenBank/DDBJ whole genome shotgun (WGS) entry which is preliminary data.</text>
</comment>
<name>A0AAN9QH87_PHACN</name>
<evidence type="ECO:0000256" key="1">
    <source>
        <dbReference type="SAM" id="MobiDB-lite"/>
    </source>
</evidence>
<protein>
    <submittedName>
        <fullName evidence="2">Uncharacterized protein</fullName>
    </submittedName>
</protein>
<organism evidence="2 3">
    <name type="scientific">Phaseolus coccineus</name>
    <name type="common">Scarlet runner bean</name>
    <name type="synonym">Phaseolus multiflorus</name>
    <dbReference type="NCBI Taxonomy" id="3886"/>
    <lineage>
        <taxon>Eukaryota</taxon>
        <taxon>Viridiplantae</taxon>
        <taxon>Streptophyta</taxon>
        <taxon>Embryophyta</taxon>
        <taxon>Tracheophyta</taxon>
        <taxon>Spermatophyta</taxon>
        <taxon>Magnoliopsida</taxon>
        <taxon>eudicotyledons</taxon>
        <taxon>Gunneridae</taxon>
        <taxon>Pentapetalae</taxon>
        <taxon>rosids</taxon>
        <taxon>fabids</taxon>
        <taxon>Fabales</taxon>
        <taxon>Fabaceae</taxon>
        <taxon>Papilionoideae</taxon>
        <taxon>50 kb inversion clade</taxon>
        <taxon>NPAAA clade</taxon>
        <taxon>indigoferoid/millettioid clade</taxon>
        <taxon>Phaseoleae</taxon>
        <taxon>Phaseolus</taxon>
    </lineage>
</organism>
<dbReference type="Proteomes" id="UP001374584">
    <property type="component" value="Unassembled WGS sequence"/>
</dbReference>
<proteinExistence type="predicted"/>